<accession>A0A4V6XAS9</accession>
<dbReference type="NCBIfam" id="TIGR02582">
    <property type="entry name" value="cas7_TM1809"/>
    <property type="match status" value="1"/>
</dbReference>
<keyword evidence="5" id="KW-0378">Hydrolase</keyword>
<evidence type="ECO:0000313" key="12">
    <source>
        <dbReference type="Proteomes" id="UP000305848"/>
    </source>
</evidence>
<proteinExistence type="inferred from homology"/>
<dbReference type="EMBL" id="SZQL01000018">
    <property type="protein sequence ID" value="TKK65853.1"/>
    <property type="molecule type" value="Genomic_DNA"/>
</dbReference>
<dbReference type="Pfam" id="PF03787">
    <property type="entry name" value="RAMPs"/>
    <property type="match status" value="1"/>
</dbReference>
<dbReference type="PANTHER" id="PTHR35579">
    <property type="entry name" value="CRISPR SYSTEM CMS ENDORIBONUCLEASE CSM3"/>
    <property type="match status" value="1"/>
</dbReference>
<dbReference type="AlphaFoldDB" id="A0A4V6XAS9"/>
<feature type="domain" description="CRISPR type III-associated protein" evidence="10">
    <location>
        <begin position="15"/>
        <end position="202"/>
    </location>
</feature>
<dbReference type="Proteomes" id="UP000305848">
    <property type="component" value="Unassembled WGS sequence"/>
</dbReference>
<evidence type="ECO:0000259" key="10">
    <source>
        <dbReference type="Pfam" id="PF03787"/>
    </source>
</evidence>
<evidence type="ECO:0000256" key="1">
    <source>
        <dbReference type="ARBA" id="ARBA00006342"/>
    </source>
</evidence>
<dbReference type="GO" id="GO:0016787">
    <property type="term" value="F:hydrolase activity"/>
    <property type="evidence" value="ECO:0007669"/>
    <property type="project" value="UniProtKB-KW"/>
</dbReference>
<evidence type="ECO:0000256" key="7">
    <source>
        <dbReference type="ARBA" id="ARBA00023118"/>
    </source>
</evidence>
<dbReference type="GO" id="GO:0003723">
    <property type="term" value="F:RNA binding"/>
    <property type="evidence" value="ECO:0007669"/>
    <property type="project" value="UniProtKB-KW"/>
</dbReference>
<dbReference type="GO" id="GO:0004519">
    <property type="term" value="F:endonuclease activity"/>
    <property type="evidence" value="ECO:0007669"/>
    <property type="project" value="UniProtKB-KW"/>
</dbReference>
<sequence length="242" mass="26393">MANKLIKKIEITGMITLLTGLHIGGTNSSMSIGGIDKAVIRNPLTNQPFIPGSSLKGKMRSLLEVSIGANLQRSSAQVPNGPSKDGSAADLFGNATGNDTQKPSRIIVRDCVMTNAKYVFEKTELPYTEGKTEVVIDRITSAANPRQIERVPGGAEFSLNLVVNIWEKDNNEEELMKNLFKSLKLLKDDYLGGHGSRGYGQVAFEIADIKEKNVSSFYSETGNSAKSIKEKYKAEVESLHQN</sequence>
<keyword evidence="6" id="KW-0694">RNA-binding</keyword>
<dbReference type="InterPro" id="IPR005537">
    <property type="entry name" value="RAMP_III_fam"/>
</dbReference>
<dbReference type="InterPro" id="IPR013412">
    <property type="entry name" value="CRISPR-assoc_RAMP_Csm3"/>
</dbReference>
<evidence type="ECO:0000313" key="11">
    <source>
        <dbReference type="EMBL" id="TKK65853.1"/>
    </source>
</evidence>
<evidence type="ECO:0000256" key="4">
    <source>
        <dbReference type="ARBA" id="ARBA00022759"/>
    </source>
</evidence>
<evidence type="ECO:0000256" key="9">
    <source>
        <dbReference type="SAM" id="MobiDB-lite"/>
    </source>
</evidence>
<comment type="caution">
    <text evidence="11">The sequence shown here is derived from an EMBL/GenBank/DDBJ whole genome shotgun (WGS) entry which is preliminary data.</text>
</comment>
<evidence type="ECO:0000256" key="6">
    <source>
        <dbReference type="ARBA" id="ARBA00022884"/>
    </source>
</evidence>
<dbReference type="RefSeq" id="WP_137263404.1">
    <property type="nucleotide sequence ID" value="NZ_SZQL01000018.1"/>
</dbReference>
<name>A0A4V6XAS9_9BACT</name>
<evidence type="ECO:0000256" key="5">
    <source>
        <dbReference type="ARBA" id="ARBA00022801"/>
    </source>
</evidence>
<dbReference type="PANTHER" id="PTHR35579:SF3">
    <property type="entry name" value="CRISPR SYSTEM CMS ENDORIBONUCLEASE CSM3"/>
    <property type="match status" value="1"/>
</dbReference>
<evidence type="ECO:0000256" key="3">
    <source>
        <dbReference type="ARBA" id="ARBA00022722"/>
    </source>
</evidence>
<reference evidence="11 12" key="1">
    <citation type="submission" date="2019-05" db="EMBL/GenBank/DDBJ databases">
        <title>Panacibacter sp. strain 17mud1-8 Genome sequencing and assembly.</title>
        <authorList>
            <person name="Chhetri G."/>
        </authorList>
    </citation>
    <scope>NUCLEOTIDE SEQUENCE [LARGE SCALE GENOMIC DNA]</scope>
    <source>
        <strain evidence="11 12">17mud1-8</strain>
    </source>
</reference>
<dbReference type="GO" id="GO:0051607">
    <property type="term" value="P:defense response to virus"/>
    <property type="evidence" value="ECO:0007669"/>
    <property type="project" value="UniProtKB-KW"/>
</dbReference>
<keyword evidence="4" id="KW-0255">Endonuclease</keyword>
<feature type="region of interest" description="Disordered" evidence="9">
    <location>
        <begin position="73"/>
        <end position="97"/>
    </location>
</feature>
<organism evidence="11 12">
    <name type="scientific">Ilyomonas limi</name>
    <dbReference type="NCBI Taxonomy" id="2575867"/>
    <lineage>
        <taxon>Bacteria</taxon>
        <taxon>Pseudomonadati</taxon>
        <taxon>Bacteroidota</taxon>
        <taxon>Chitinophagia</taxon>
        <taxon>Chitinophagales</taxon>
        <taxon>Chitinophagaceae</taxon>
        <taxon>Ilyomonas</taxon>
    </lineage>
</organism>
<evidence type="ECO:0000256" key="2">
    <source>
        <dbReference type="ARBA" id="ARBA00022150"/>
    </source>
</evidence>
<protein>
    <recommendedName>
        <fullName evidence="2">CRISPR system Cms endoribonuclease Csm3</fullName>
    </recommendedName>
    <alternativeName>
        <fullName evidence="8">CRISPR type III A-associated RAMP protein Csm3</fullName>
    </alternativeName>
</protein>
<comment type="similarity">
    <text evidence="1">Belongs to the CRISPR-associated Csm3 family.</text>
</comment>
<keyword evidence="12" id="KW-1185">Reference proteome</keyword>
<keyword evidence="3" id="KW-0540">Nuclease</keyword>
<evidence type="ECO:0000256" key="8">
    <source>
        <dbReference type="ARBA" id="ARBA00033183"/>
    </source>
</evidence>
<gene>
    <name evidence="11" type="primary">csm3</name>
    <name evidence="11" type="ORF">FC093_19065</name>
</gene>
<dbReference type="InterPro" id="IPR052216">
    <property type="entry name" value="CRISPR_Csm3_endoribonuclease"/>
</dbReference>
<dbReference type="OrthoDB" id="1063910at2"/>
<keyword evidence="7" id="KW-0051">Antiviral defense</keyword>